<comment type="caution">
    <text evidence="1">The sequence shown here is derived from an EMBL/GenBank/DDBJ whole genome shotgun (WGS) entry which is preliminary data.</text>
</comment>
<name>A0ABD2GUX2_PAGBO</name>
<organism evidence="1 2">
    <name type="scientific">Pagothenia borchgrevinki</name>
    <name type="common">Bald rockcod</name>
    <name type="synonym">Trematomus borchgrevinki</name>
    <dbReference type="NCBI Taxonomy" id="8213"/>
    <lineage>
        <taxon>Eukaryota</taxon>
        <taxon>Metazoa</taxon>
        <taxon>Chordata</taxon>
        <taxon>Craniata</taxon>
        <taxon>Vertebrata</taxon>
        <taxon>Euteleostomi</taxon>
        <taxon>Actinopterygii</taxon>
        <taxon>Neopterygii</taxon>
        <taxon>Teleostei</taxon>
        <taxon>Neoteleostei</taxon>
        <taxon>Acanthomorphata</taxon>
        <taxon>Eupercaria</taxon>
        <taxon>Perciformes</taxon>
        <taxon>Notothenioidei</taxon>
        <taxon>Nototheniidae</taxon>
        <taxon>Pagothenia</taxon>
    </lineage>
</organism>
<dbReference type="InterPro" id="IPR042756">
    <property type="entry name" value="Sel-1L3"/>
</dbReference>
<dbReference type="Proteomes" id="UP001619887">
    <property type="component" value="Unassembled WGS sequence"/>
</dbReference>
<dbReference type="EMBL" id="JBIYXZ010002075">
    <property type="protein sequence ID" value="KAL3057601.1"/>
    <property type="molecule type" value="Genomic_DNA"/>
</dbReference>
<dbReference type="PANTHER" id="PTHR44444:SF4">
    <property type="entry name" value="PROTEIN SEL-1 HOMOLOG 3 ISOFORM X1"/>
    <property type="match status" value="1"/>
</dbReference>
<dbReference type="AlphaFoldDB" id="A0ABD2GUX2"/>
<keyword evidence="2" id="KW-1185">Reference proteome</keyword>
<protein>
    <submittedName>
        <fullName evidence="1">Uncharacterized protein</fullName>
    </submittedName>
</protein>
<reference evidence="1 2" key="2">
    <citation type="journal article" date="2024" name="G3 (Bethesda)">
        <title>The genome of the cryopelagic Antarctic bald notothen, Trematomus borchgrevinki.</title>
        <authorList>
            <person name="Rayamajhi N."/>
            <person name="Rivera-Colon A.G."/>
            <person name="Minhas B.F."/>
            <person name="Cheng C.C."/>
            <person name="Catchen J.M."/>
        </authorList>
    </citation>
    <scope>NUCLEOTIDE SEQUENCE [LARGE SCALE GENOMIC DNA]</scope>
    <source>
        <strain evidence="1">AGRC-2024</strain>
    </source>
</reference>
<proteinExistence type="predicted"/>
<accession>A0ABD2GUX2</accession>
<gene>
    <name evidence="1" type="ORF">OYC64_007962</name>
</gene>
<evidence type="ECO:0000313" key="2">
    <source>
        <dbReference type="Proteomes" id="UP001619887"/>
    </source>
</evidence>
<reference evidence="1 2" key="1">
    <citation type="journal article" date="2022" name="G3 (Bethesda)">
        <title>Evaluating Illumina-, Nanopore-, and PacBio-based genome assembly strategies with the bald notothen, Trematomus borchgrevinki.</title>
        <authorList>
            <person name="Rayamajhi N."/>
            <person name="Cheng C.C."/>
            <person name="Catchen J.M."/>
        </authorList>
    </citation>
    <scope>NUCLEOTIDE SEQUENCE [LARGE SCALE GENOMIC DNA]</scope>
    <source>
        <strain evidence="1">AGRC-2024</strain>
    </source>
</reference>
<sequence length="176" mass="19864">MDFQILYKYICQFCLMQIVWGLDSVKLLNPPDEPLSDHLLKILYSCDAPATVQLDCIVSFETGITSTLQLKKWSCVPGDPEIKTLVVNFPDWLVYQPDGIIPDSQWVLSCILLASVRYSGLDDSEGSVTAQNLATLQPKAFFSRPVKQHQLCFSWSTQMLKLTQRSAKKQCPFGAR</sequence>
<evidence type="ECO:0000313" key="1">
    <source>
        <dbReference type="EMBL" id="KAL3057601.1"/>
    </source>
</evidence>
<dbReference type="PANTHER" id="PTHR44444">
    <property type="entry name" value="PROTEIN SEL-1 HOMOLOG 3"/>
    <property type="match status" value="1"/>
</dbReference>